<accession>A0A9P5YVT3</accession>
<keyword evidence="2" id="KW-1185">Reference proteome</keyword>
<gene>
    <name evidence="1" type="ORF">BDN70DRAFT_177448</name>
</gene>
<dbReference type="AlphaFoldDB" id="A0A9P5YVT3"/>
<reference evidence="1" key="1">
    <citation type="submission" date="2020-11" db="EMBL/GenBank/DDBJ databases">
        <authorList>
            <consortium name="DOE Joint Genome Institute"/>
            <person name="Ahrendt S."/>
            <person name="Riley R."/>
            <person name="Andreopoulos W."/>
            <person name="Labutti K."/>
            <person name="Pangilinan J."/>
            <person name="Ruiz-Duenas F.J."/>
            <person name="Barrasa J.M."/>
            <person name="Sanchez-Garcia M."/>
            <person name="Camarero S."/>
            <person name="Miyauchi S."/>
            <person name="Serrano A."/>
            <person name="Linde D."/>
            <person name="Babiker R."/>
            <person name="Drula E."/>
            <person name="Ayuso-Fernandez I."/>
            <person name="Pacheco R."/>
            <person name="Padilla G."/>
            <person name="Ferreira P."/>
            <person name="Barriuso J."/>
            <person name="Kellner H."/>
            <person name="Castanera R."/>
            <person name="Alfaro M."/>
            <person name="Ramirez L."/>
            <person name="Pisabarro A.G."/>
            <person name="Kuo A."/>
            <person name="Tritt A."/>
            <person name="Lipzen A."/>
            <person name="He G."/>
            <person name="Yan M."/>
            <person name="Ng V."/>
            <person name="Cullen D."/>
            <person name="Martin F."/>
            <person name="Rosso M.-N."/>
            <person name="Henrissat B."/>
            <person name="Hibbett D."/>
            <person name="Martinez A.T."/>
            <person name="Grigoriev I.V."/>
        </authorList>
    </citation>
    <scope>NUCLEOTIDE SEQUENCE</scope>
    <source>
        <strain evidence="1">CIRM-BRFM 674</strain>
    </source>
</reference>
<name>A0A9P5YVT3_9AGAR</name>
<organism evidence="1 2">
    <name type="scientific">Pholiota conissans</name>
    <dbReference type="NCBI Taxonomy" id="109636"/>
    <lineage>
        <taxon>Eukaryota</taxon>
        <taxon>Fungi</taxon>
        <taxon>Dikarya</taxon>
        <taxon>Basidiomycota</taxon>
        <taxon>Agaricomycotina</taxon>
        <taxon>Agaricomycetes</taxon>
        <taxon>Agaricomycetidae</taxon>
        <taxon>Agaricales</taxon>
        <taxon>Agaricineae</taxon>
        <taxon>Strophariaceae</taxon>
        <taxon>Pholiota</taxon>
    </lineage>
</organism>
<protein>
    <submittedName>
        <fullName evidence="1">Uncharacterized protein</fullName>
    </submittedName>
</protein>
<dbReference type="EMBL" id="MU155297">
    <property type="protein sequence ID" value="KAF9476374.1"/>
    <property type="molecule type" value="Genomic_DNA"/>
</dbReference>
<proteinExistence type="predicted"/>
<sequence>MSRCRGYLQESSGIMITHTDVGADAPSFRLCSLPCSVCAQEHELGSRNVLQTMKVMS</sequence>
<evidence type="ECO:0000313" key="1">
    <source>
        <dbReference type="EMBL" id="KAF9476374.1"/>
    </source>
</evidence>
<evidence type="ECO:0000313" key="2">
    <source>
        <dbReference type="Proteomes" id="UP000807469"/>
    </source>
</evidence>
<dbReference type="Proteomes" id="UP000807469">
    <property type="component" value="Unassembled WGS sequence"/>
</dbReference>
<comment type="caution">
    <text evidence="1">The sequence shown here is derived from an EMBL/GenBank/DDBJ whole genome shotgun (WGS) entry which is preliminary data.</text>
</comment>